<dbReference type="Gene3D" id="1.25.40.10">
    <property type="entry name" value="Tetratricopeptide repeat domain"/>
    <property type="match status" value="2"/>
</dbReference>
<dbReference type="Pfam" id="PF13424">
    <property type="entry name" value="TPR_12"/>
    <property type="match status" value="1"/>
</dbReference>
<proteinExistence type="predicted"/>
<dbReference type="PANTHER" id="PTHR46082">
    <property type="entry name" value="ATP/GTP-BINDING PROTEIN-RELATED"/>
    <property type="match status" value="1"/>
</dbReference>
<dbReference type="PANTHER" id="PTHR46082:SF6">
    <property type="entry name" value="AAA+ ATPASE DOMAIN-CONTAINING PROTEIN-RELATED"/>
    <property type="match status" value="1"/>
</dbReference>
<reference evidence="2" key="1">
    <citation type="journal article" date="2019" name="Int. J. Syst. Evol. Microbiol.">
        <title>The Global Catalogue of Microorganisms (GCM) 10K type strain sequencing project: providing services to taxonomists for standard genome sequencing and annotation.</title>
        <authorList>
            <consortium name="The Broad Institute Genomics Platform"/>
            <consortium name="The Broad Institute Genome Sequencing Center for Infectious Disease"/>
            <person name="Wu L."/>
            <person name="Ma J."/>
        </authorList>
    </citation>
    <scope>NUCLEOTIDE SEQUENCE [LARGE SCALE GENOMIC DNA]</scope>
    <source>
        <strain evidence="2">XZYJT-10</strain>
    </source>
</reference>
<dbReference type="Proteomes" id="UP001596548">
    <property type="component" value="Unassembled WGS sequence"/>
</dbReference>
<name>A0ABW2I4P2_9ACTN</name>
<evidence type="ECO:0000313" key="1">
    <source>
        <dbReference type="EMBL" id="MFC7279852.1"/>
    </source>
</evidence>
<dbReference type="Pfam" id="PF13374">
    <property type="entry name" value="TPR_10"/>
    <property type="match status" value="3"/>
</dbReference>
<organism evidence="1 2">
    <name type="scientific">Paractinoplanes rhizophilus</name>
    <dbReference type="NCBI Taxonomy" id="1416877"/>
    <lineage>
        <taxon>Bacteria</taxon>
        <taxon>Bacillati</taxon>
        <taxon>Actinomycetota</taxon>
        <taxon>Actinomycetes</taxon>
        <taxon>Micromonosporales</taxon>
        <taxon>Micromonosporaceae</taxon>
        <taxon>Paractinoplanes</taxon>
    </lineage>
</organism>
<comment type="caution">
    <text evidence="1">The sequence shown here is derived from an EMBL/GenBank/DDBJ whole genome shotgun (WGS) entry which is preliminary data.</text>
</comment>
<dbReference type="InterPro" id="IPR053137">
    <property type="entry name" value="NLR-like"/>
</dbReference>
<keyword evidence="2" id="KW-1185">Reference proteome</keyword>
<accession>A0ABW2I4P2</accession>
<sequence>MAVTLSLSVDAADAARPDLLATPLLRLASVLDPAGIPLSAFTTPAARTWLSYARSLHHQAAALLELDEDTVTAGLRCLHRFNLVTVDDTTVRVHGLVQRVLREPLTDDEVSEVAKAAADALLAIWPYIERDPSQSQTLRDNTTALRHHVGDALLTPSPHNVLFRAAQSLGETGLVQSAIAAFEQLLDDRLRMLGPDHPDTLANRGHLARWHSQLGHHAGAIGSLQQLLGDQLRVLGPDHHDTLATRGLLALYGLPGGRASAYRQLLDDQLRVLGPDHPDTLTTRSHLARWQGEIGHHAGATAALQLLLDDQMRVLGPDHPDTLATRRGLAKVRGQAGDPAGAASVYRQLLDDVARVFGRDHPNTLATRGDLAQWHGAAGDPTGAAAALQLLLDDQMQVLGPDHPDTLATRGDLAMWRGEAGDPAGAATAFAHLFDDMVRVLGRDHANTLATSGRPLAT</sequence>
<dbReference type="EMBL" id="JBHTBJ010000062">
    <property type="protein sequence ID" value="MFC7279852.1"/>
    <property type="molecule type" value="Genomic_DNA"/>
</dbReference>
<dbReference type="SUPFAM" id="SSF48452">
    <property type="entry name" value="TPR-like"/>
    <property type="match status" value="2"/>
</dbReference>
<dbReference type="RefSeq" id="WP_378977577.1">
    <property type="nucleotide sequence ID" value="NZ_JBHTBJ010000062.1"/>
</dbReference>
<protein>
    <submittedName>
        <fullName evidence="1">Tetratricopeptide repeat protein</fullName>
    </submittedName>
</protein>
<gene>
    <name evidence="1" type="ORF">ACFQS1_38340</name>
</gene>
<evidence type="ECO:0000313" key="2">
    <source>
        <dbReference type="Proteomes" id="UP001596548"/>
    </source>
</evidence>
<dbReference type="InterPro" id="IPR011990">
    <property type="entry name" value="TPR-like_helical_dom_sf"/>
</dbReference>